<accession>A0ABN0BSZ0</accession>
<sequence>MNINHINTMARPIKETPVITGKDTKRFAEKMVNLKPESKEEKESAKKVYEKFKAIASFTL</sequence>
<name>A0ABN0BSZ0_BACFG</name>
<evidence type="ECO:0000313" key="1">
    <source>
        <dbReference type="EMBL" id="EFR55859.1"/>
    </source>
</evidence>
<gene>
    <name evidence="1" type="ORF">BFAG_04558</name>
</gene>
<protein>
    <submittedName>
        <fullName evidence="1">Uncharacterized protein</fullName>
    </submittedName>
</protein>
<dbReference type="Proteomes" id="UP000005101">
    <property type="component" value="Unassembled WGS sequence"/>
</dbReference>
<keyword evidence="2" id="KW-1185">Reference proteome</keyword>
<evidence type="ECO:0000313" key="2">
    <source>
        <dbReference type="Proteomes" id="UP000005101"/>
    </source>
</evidence>
<organism evidence="1 2">
    <name type="scientific">Bacteroides fragilis 3_1_12</name>
    <dbReference type="NCBI Taxonomy" id="457424"/>
    <lineage>
        <taxon>Bacteria</taxon>
        <taxon>Pseudomonadati</taxon>
        <taxon>Bacteroidota</taxon>
        <taxon>Bacteroidia</taxon>
        <taxon>Bacteroidales</taxon>
        <taxon>Bacteroidaceae</taxon>
        <taxon>Bacteroides</taxon>
    </lineage>
</organism>
<dbReference type="EMBL" id="EQ973219">
    <property type="protein sequence ID" value="EFR55859.1"/>
    <property type="molecule type" value="Genomic_DNA"/>
</dbReference>
<proteinExistence type="predicted"/>
<reference evidence="1 2" key="1">
    <citation type="submission" date="2008-12" db="EMBL/GenBank/DDBJ databases">
        <title>Annotation of Bacteroides fragilis strain 3_1_12.</title>
        <authorList>
            <consortium name="The Broad Institute Genome Sequencing Platform"/>
            <person name="Ward D."/>
            <person name="Young S.K."/>
            <person name="Kodira C.D."/>
            <person name="Zeng Q."/>
            <person name="Koehrsen M."/>
            <person name="Alvarado L."/>
            <person name="Berlin A."/>
            <person name="Borenstein D."/>
            <person name="Chen Z."/>
            <person name="Engels R."/>
            <person name="Freedman E."/>
            <person name="Gellesch M."/>
            <person name="Goldberg J."/>
            <person name="Griggs A."/>
            <person name="Gujja S."/>
            <person name="Heiman D."/>
            <person name="Hepburn T."/>
            <person name="Howarth C."/>
            <person name="Jen D."/>
            <person name="Larson L."/>
            <person name="Lewis B."/>
            <person name="Mehta T."/>
            <person name="Park D."/>
            <person name="Pearson M."/>
            <person name="Roberts A."/>
            <person name="Saif S."/>
            <person name="Shea T."/>
            <person name="Shenoy N."/>
            <person name="Sisk P."/>
            <person name="Stolte C."/>
            <person name="Sykes S."/>
            <person name="Walk T."/>
            <person name="White J."/>
            <person name="Yandava C."/>
            <person name="Allen-Vercoe E."/>
            <person name="Strauss J."/>
            <person name="Ambrose C."/>
            <person name="Lander E."/>
            <person name="Nusbaum C."/>
            <person name="Galagan J."/>
            <person name="Birren B."/>
        </authorList>
    </citation>
    <scope>NUCLEOTIDE SEQUENCE [LARGE SCALE GENOMIC DNA]</scope>
    <source>
        <strain evidence="1 2">3_1_12</strain>
    </source>
</reference>